<gene>
    <name evidence="1" type="ORF">SAMN05421783_12555</name>
</gene>
<dbReference type="RefSeq" id="WP_245731966.1">
    <property type="nucleotide sequence ID" value="NZ_FNNZ01000025.1"/>
</dbReference>
<keyword evidence="2" id="KW-1185">Reference proteome</keyword>
<dbReference type="AlphaFoldDB" id="A0A1H3BLL7"/>
<accession>A0A1H3BLL7</accession>
<proteinExistence type="predicted"/>
<dbReference type="Proteomes" id="UP000198816">
    <property type="component" value="Unassembled WGS sequence"/>
</dbReference>
<organism evidence="1 2">
    <name type="scientific">Thiocapsa roseopersicina</name>
    <dbReference type="NCBI Taxonomy" id="1058"/>
    <lineage>
        <taxon>Bacteria</taxon>
        <taxon>Pseudomonadati</taxon>
        <taxon>Pseudomonadota</taxon>
        <taxon>Gammaproteobacteria</taxon>
        <taxon>Chromatiales</taxon>
        <taxon>Chromatiaceae</taxon>
        <taxon>Thiocapsa</taxon>
    </lineage>
</organism>
<dbReference type="EMBL" id="FNNZ01000025">
    <property type="protein sequence ID" value="SDX42675.1"/>
    <property type="molecule type" value="Genomic_DNA"/>
</dbReference>
<protein>
    <submittedName>
        <fullName evidence="1">Cell volume regulation protein A</fullName>
    </submittedName>
</protein>
<evidence type="ECO:0000313" key="2">
    <source>
        <dbReference type="Proteomes" id="UP000198816"/>
    </source>
</evidence>
<dbReference type="STRING" id="1058.SAMN05421783_12555"/>
<name>A0A1H3BLL7_THIRO</name>
<reference evidence="2" key="1">
    <citation type="submission" date="2016-10" db="EMBL/GenBank/DDBJ databases">
        <authorList>
            <person name="Varghese N."/>
            <person name="Submissions S."/>
        </authorList>
    </citation>
    <scope>NUCLEOTIDE SEQUENCE [LARGE SCALE GENOMIC DNA]</scope>
    <source>
        <strain evidence="2">DSM 217</strain>
    </source>
</reference>
<sequence length="50" mass="5845">MPWEQFMCAKLDELAVVGNRVRLGKLELVIRDIRDDKITRVGLRIPTHLE</sequence>
<evidence type="ECO:0000313" key="1">
    <source>
        <dbReference type="EMBL" id="SDX42675.1"/>
    </source>
</evidence>